<sequence length="296" mass="32165">MDGTDSAAWPVRYDTSERSGAVIVADDAFFLGSLYPIPEDSPPLRMSEAFQHLHLLLQGRQQEIRIRGGWVQDRQHLSPVPLANVAILDHHRHSWPKTELPRSALIYRRRSATAGCPLPQPGQLRLHRLKLSSTNSEVSSCLTVRGESSPSAPPPSATATGCAAADARPGASLPDCPLVVGGDGEGESWPSWSPSSSNTSPSLSSLRLRLSVPLEVDLSSPSDSPAAALSVETRDGWTAAHLPPQVYVVFVAVVPVVDGMKQQQQMGHVMHVMEQQQHEQQQLIHVMMRGGMEQQH</sequence>
<dbReference type="AlphaFoldDB" id="A0A0G4FSH4"/>
<keyword evidence="3" id="KW-1185">Reference proteome</keyword>
<dbReference type="VEuPathDB" id="CryptoDB:Vbra_155"/>
<feature type="region of interest" description="Disordered" evidence="1">
    <location>
        <begin position="184"/>
        <end position="203"/>
    </location>
</feature>
<organism evidence="2 3">
    <name type="scientific">Vitrella brassicaformis (strain CCMP3155)</name>
    <dbReference type="NCBI Taxonomy" id="1169540"/>
    <lineage>
        <taxon>Eukaryota</taxon>
        <taxon>Sar</taxon>
        <taxon>Alveolata</taxon>
        <taxon>Colpodellida</taxon>
        <taxon>Vitrellaceae</taxon>
        <taxon>Vitrella</taxon>
    </lineage>
</organism>
<dbReference type="EMBL" id="CDMY01000492">
    <property type="protein sequence ID" value="CEM17609.1"/>
    <property type="molecule type" value="Genomic_DNA"/>
</dbReference>
<accession>A0A0G4FSH4</accession>
<feature type="compositionally biased region" description="Low complexity" evidence="1">
    <location>
        <begin position="188"/>
        <end position="203"/>
    </location>
</feature>
<proteinExistence type="predicted"/>
<feature type="compositionally biased region" description="Low complexity" evidence="1">
    <location>
        <begin position="157"/>
        <end position="167"/>
    </location>
</feature>
<name>A0A0G4FSH4_VITBC</name>
<dbReference type="Proteomes" id="UP000041254">
    <property type="component" value="Unassembled WGS sequence"/>
</dbReference>
<evidence type="ECO:0000313" key="3">
    <source>
        <dbReference type="Proteomes" id="UP000041254"/>
    </source>
</evidence>
<gene>
    <name evidence="2" type="ORF">Vbra_155</name>
</gene>
<feature type="region of interest" description="Disordered" evidence="1">
    <location>
        <begin position="144"/>
        <end position="167"/>
    </location>
</feature>
<evidence type="ECO:0000256" key="1">
    <source>
        <dbReference type="SAM" id="MobiDB-lite"/>
    </source>
</evidence>
<protein>
    <submittedName>
        <fullName evidence="2">Uncharacterized protein</fullName>
    </submittedName>
</protein>
<evidence type="ECO:0000313" key="2">
    <source>
        <dbReference type="EMBL" id="CEM17609.1"/>
    </source>
</evidence>
<reference evidence="2 3" key="1">
    <citation type="submission" date="2014-11" db="EMBL/GenBank/DDBJ databases">
        <authorList>
            <person name="Zhu J."/>
            <person name="Qi W."/>
            <person name="Song R."/>
        </authorList>
    </citation>
    <scope>NUCLEOTIDE SEQUENCE [LARGE SCALE GENOMIC DNA]</scope>
</reference>
<dbReference type="InParanoid" id="A0A0G4FSH4"/>